<evidence type="ECO:0000259" key="2">
    <source>
        <dbReference type="PROSITE" id="PS51253"/>
    </source>
</evidence>
<dbReference type="PANTHER" id="PTHR19303">
    <property type="entry name" value="TRANSPOSON"/>
    <property type="match status" value="1"/>
</dbReference>
<dbReference type="GO" id="GO:0003677">
    <property type="term" value="F:DNA binding"/>
    <property type="evidence" value="ECO:0007669"/>
    <property type="project" value="UniProtKB-KW"/>
</dbReference>
<organism evidence="3 4">
    <name type="scientific">Picathartes gymnocephalus</name>
    <name type="common">White-necked rockfowl</name>
    <dbReference type="NCBI Taxonomy" id="175131"/>
    <lineage>
        <taxon>Eukaryota</taxon>
        <taxon>Metazoa</taxon>
        <taxon>Chordata</taxon>
        <taxon>Craniata</taxon>
        <taxon>Vertebrata</taxon>
        <taxon>Euteleostomi</taxon>
        <taxon>Archelosauria</taxon>
        <taxon>Archosauria</taxon>
        <taxon>Dinosauria</taxon>
        <taxon>Saurischia</taxon>
        <taxon>Theropoda</taxon>
        <taxon>Coelurosauria</taxon>
        <taxon>Aves</taxon>
        <taxon>Neognathae</taxon>
        <taxon>Neoaves</taxon>
        <taxon>Telluraves</taxon>
        <taxon>Australaves</taxon>
        <taxon>Passeriformes</taxon>
        <taxon>Picathartidae</taxon>
        <taxon>Picathartes</taxon>
    </lineage>
</organism>
<protein>
    <submittedName>
        <fullName evidence="3">POGZ protein</fullName>
    </submittedName>
</protein>
<gene>
    <name evidence="3" type="primary">Pogz</name>
    <name evidence="3" type="ORF">PICGYM_R15144</name>
</gene>
<comment type="caution">
    <text evidence="3">The sequence shown here is derived from an EMBL/GenBank/DDBJ whole genome shotgun (WGS) entry which is preliminary data.</text>
</comment>
<dbReference type="PANTHER" id="PTHR19303:SF74">
    <property type="entry name" value="POGO TRANSPOSABLE ELEMENT WITH KRAB DOMAIN"/>
    <property type="match status" value="1"/>
</dbReference>
<reference evidence="3" key="1">
    <citation type="submission" date="2019-10" db="EMBL/GenBank/DDBJ databases">
        <title>Bird 10,000 Genomes (B10K) Project - Family phase.</title>
        <authorList>
            <person name="Zhang G."/>
        </authorList>
    </citation>
    <scope>NUCLEOTIDE SEQUENCE</scope>
    <source>
        <strain evidence="3">B10K-DU-012-30</strain>
        <tissue evidence="3">Muscle</tissue>
    </source>
</reference>
<dbReference type="Gene3D" id="1.10.10.60">
    <property type="entry name" value="Homeodomain-like"/>
    <property type="match status" value="1"/>
</dbReference>
<dbReference type="GO" id="GO:0005634">
    <property type="term" value="C:nucleus"/>
    <property type="evidence" value="ECO:0007669"/>
    <property type="project" value="TreeGrafter"/>
</dbReference>
<proteinExistence type="predicted"/>
<feature type="non-terminal residue" evidence="3">
    <location>
        <position position="1"/>
    </location>
</feature>
<accession>A0A851BSB3</accession>
<dbReference type="InterPro" id="IPR006600">
    <property type="entry name" value="HTH_CenpB_DNA-bd_dom"/>
</dbReference>
<feature type="non-terminal residue" evidence="3">
    <location>
        <position position="443"/>
    </location>
</feature>
<dbReference type="OrthoDB" id="5876240at2759"/>
<evidence type="ECO:0000256" key="1">
    <source>
        <dbReference type="ARBA" id="ARBA00023125"/>
    </source>
</evidence>
<dbReference type="InterPro" id="IPR050863">
    <property type="entry name" value="CenT-Element_Derived"/>
</dbReference>
<feature type="domain" description="HTH CENPB-type" evidence="2">
    <location>
        <begin position="57"/>
        <end position="127"/>
    </location>
</feature>
<dbReference type="SMART" id="SM00674">
    <property type="entry name" value="CENPB"/>
    <property type="match status" value="1"/>
</dbReference>
<evidence type="ECO:0000313" key="4">
    <source>
        <dbReference type="Proteomes" id="UP000631391"/>
    </source>
</evidence>
<dbReference type="InterPro" id="IPR009057">
    <property type="entry name" value="Homeodomain-like_sf"/>
</dbReference>
<dbReference type="Proteomes" id="UP000631391">
    <property type="component" value="Unassembled WGS sequence"/>
</dbReference>
<dbReference type="SUPFAM" id="SSF46689">
    <property type="entry name" value="Homeodomain-like"/>
    <property type="match status" value="1"/>
</dbReference>
<keyword evidence="1" id="KW-0238">DNA-binding</keyword>
<name>A0A851BSB3_PICGY</name>
<dbReference type="AlphaFoldDB" id="A0A851BSB3"/>
<evidence type="ECO:0000313" key="3">
    <source>
        <dbReference type="EMBL" id="NWI47547.1"/>
    </source>
</evidence>
<dbReference type="PROSITE" id="PS51253">
    <property type="entry name" value="HTH_CENPB"/>
    <property type="match status" value="1"/>
</dbReference>
<sequence length="443" mass="49706">QKDPESSKKEQLSVKKLRVVLFALCSSTEQAAQHFRNPPRRIQRWLRRFQEFQDDHPELSEGKYLSLEAEEKLAEWVLTQREQQLPVNEETLFQKATKIGRSLEGGFQISYEWAVRFMLRHHLSGHTRRGVSHPLPKEIQGNAGAFVEFVQRQIHTQQLPLSVIGAVDEISLFLDVEILGKEVALQTVGNGEPWCDLVLTVLADGSVLPALVTSKCHLPSPTNVPSSILLESKENGCGDDEIMELWAARVWREHMELLGAPKGMLVLDCHRTHLSEEVLAMLSSAGTLPAVIPAGCSSRIQPLDVCLKRSLKKFLQEKWRESSLELAGSESSELLQPLLGWLGEALEILGNCRELIRRSFLVAGVLPGPAGRAGSPRSNGDEQEELIAAMEERLSLGKNRESAMEFQEFLPHDPEILQRLFEGESEAESFHGFEEADLELMEM</sequence>
<dbReference type="Pfam" id="PF03221">
    <property type="entry name" value="HTH_Tnp_Tc5"/>
    <property type="match status" value="1"/>
</dbReference>
<keyword evidence="4" id="KW-1185">Reference proteome</keyword>
<dbReference type="Pfam" id="PF03184">
    <property type="entry name" value="DDE_1"/>
    <property type="match status" value="1"/>
</dbReference>
<dbReference type="InterPro" id="IPR004875">
    <property type="entry name" value="DDE_SF_endonuclease_dom"/>
</dbReference>
<dbReference type="EMBL" id="WEKY01058966">
    <property type="protein sequence ID" value="NWI47547.1"/>
    <property type="molecule type" value="Genomic_DNA"/>
</dbReference>